<dbReference type="Gene3D" id="3.40.50.850">
    <property type="entry name" value="Isochorismatase-like"/>
    <property type="match status" value="1"/>
</dbReference>
<dbReference type="InParanoid" id="A0A7L4YLD3"/>
<dbReference type="KEGG" id="eke:EK0264_06285"/>
<dbReference type="PANTHER" id="PTHR43540">
    <property type="entry name" value="PEROXYUREIDOACRYLATE/UREIDOACRYLATE AMIDOHYDROLASE-RELATED"/>
    <property type="match status" value="1"/>
</dbReference>
<gene>
    <name evidence="3" type="ORF">EK0264_06285</name>
</gene>
<dbReference type="CDD" id="cd00431">
    <property type="entry name" value="cysteine_hydrolases"/>
    <property type="match status" value="1"/>
</dbReference>
<proteinExistence type="predicted"/>
<sequence>MTGNVDSFSAHQSDTPQAFSWDPASTAVLVVDMVNDFCTDGGAMVLPGSDVLYPRITKLTDEARDAGAHIVWIRDEHEPGDREFRKRSVHCLRGTWGAQIVAELPQHKSDSVRTKRTFSSFYGSDLDAWLVERGITHLIVCGVVTNICVRSTVHDAFFRGFEVAVATDACAGTSEREHEAAIYDMDTHFAHADTVDALLGTVTKPAAQGAGRG</sequence>
<dbReference type="PANTHER" id="PTHR43540:SF6">
    <property type="entry name" value="ISOCHORISMATASE-LIKE DOMAIN-CONTAINING PROTEIN"/>
    <property type="match status" value="1"/>
</dbReference>
<name>A0A7L4YLD3_9ACTN</name>
<dbReference type="AlphaFoldDB" id="A0A7L4YLD3"/>
<reference evidence="3 4" key="1">
    <citation type="journal article" date="2018" name="Int. J. Syst. Evol. Microbiol.">
        <title>Epidermidibacterium keratini gen. nov., sp. nov., a member of the family Sporichthyaceae, isolated from keratin epidermis.</title>
        <authorList>
            <person name="Lee D.G."/>
            <person name="Trujillo M.E."/>
            <person name="Kang S."/>
            <person name="Nam J.J."/>
            <person name="Kim Y.J."/>
        </authorList>
    </citation>
    <scope>NUCLEOTIDE SEQUENCE [LARGE SCALE GENOMIC DNA]</scope>
    <source>
        <strain evidence="3 4">EPI-7</strain>
    </source>
</reference>
<organism evidence="3 4">
    <name type="scientific">Epidermidibacterium keratini</name>
    <dbReference type="NCBI Taxonomy" id="1891644"/>
    <lineage>
        <taxon>Bacteria</taxon>
        <taxon>Bacillati</taxon>
        <taxon>Actinomycetota</taxon>
        <taxon>Actinomycetes</taxon>
        <taxon>Sporichthyales</taxon>
        <taxon>Sporichthyaceae</taxon>
        <taxon>Epidermidibacterium</taxon>
    </lineage>
</organism>
<keyword evidence="4" id="KW-1185">Reference proteome</keyword>
<accession>A0A7L4YLD3</accession>
<dbReference type="InterPro" id="IPR050272">
    <property type="entry name" value="Isochorismatase-like_hydrls"/>
</dbReference>
<dbReference type="Pfam" id="PF00857">
    <property type="entry name" value="Isochorismatase"/>
    <property type="match status" value="1"/>
</dbReference>
<dbReference type="InterPro" id="IPR000868">
    <property type="entry name" value="Isochorismatase-like_dom"/>
</dbReference>
<protein>
    <submittedName>
        <fullName evidence="3">Isochorismatase family protein</fullName>
    </submittedName>
</protein>
<dbReference type="RefSeq" id="WP_159543990.1">
    <property type="nucleotide sequence ID" value="NZ_CP047156.1"/>
</dbReference>
<feature type="domain" description="Isochorismatase-like" evidence="2">
    <location>
        <begin position="26"/>
        <end position="192"/>
    </location>
</feature>
<evidence type="ECO:0000256" key="1">
    <source>
        <dbReference type="ARBA" id="ARBA00022801"/>
    </source>
</evidence>
<dbReference type="OrthoDB" id="3174612at2"/>
<dbReference type="SUPFAM" id="SSF52499">
    <property type="entry name" value="Isochorismatase-like hydrolases"/>
    <property type="match status" value="1"/>
</dbReference>
<dbReference type="InterPro" id="IPR036380">
    <property type="entry name" value="Isochorismatase-like_sf"/>
</dbReference>
<evidence type="ECO:0000259" key="2">
    <source>
        <dbReference type="Pfam" id="PF00857"/>
    </source>
</evidence>
<dbReference type="Proteomes" id="UP000463857">
    <property type="component" value="Chromosome"/>
</dbReference>
<dbReference type="EMBL" id="CP047156">
    <property type="protein sequence ID" value="QHB99929.1"/>
    <property type="molecule type" value="Genomic_DNA"/>
</dbReference>
<evidence type="ECO:0000313" key="4">
    <source>
        <dbReference type="Proteomes" id="UP000463857"/>
    </source>
</evidence>
<dbReference type="GO" id="GO:0016787">
    <property type="term" value="F:hydrolase activity"/>
    <property type="evidence" value="ECO:0007669"/>
    <property type="project" value="UniProtKB-KW"/>
</dbReference>
<keyword evidence="1" id="KW-0378">Hydrolase</keyword>
<evidence type="ECO:0000313" key="3">
    <source>
        <dbReference type="EMBL" id="QHB99929.1"/>
    </source>
</evidence>